<evidence type="ECO:0000256" key="6">
    <source>
        <dbReference type="ARBA" id="ARBA00023163"/>
    </source>
</evidence>
<comment type="similarity">
    <text evidence="1">Belongs to the bZIP family.</text>
</comment>
<dbReference type="PANTHER" id="PTHR23351:SF13">
    <property type="entry name" value="BASIC LEUCINE ZIPPER TRANSCRIPTIONAL FACTOR ATF-LIKE 3"/>
    <property type="match status" value="1"/>
</dbReference>
<dbReference type="InterPro" id="IPR046347">
    <property type="entry name" value="bZIP_sf"/>
</dbReference>
<evidence type="ECO:0000313" key="10">
    <source>
        <dbReference type="Ensembl" id="ENSACCP00020021900.1"/>
    </source>
</evidence>
<feature type="compositionally biased region" description="Basic and acidic residues" evidence="8">
    <location>
        <begin position="85"/>
        <end position="94"/>
    </location>
</feature>
<dbReference type="GO" id="GO:0005654">
    <property type="term" value="C:nucleoplasm"/>
    <property type="evidence" value="ECO:0007669"/>
    <property type="project" value="Ensembl"/>
</dbReference>
<dbReference type="PANTHER" id="PTHR23351">
    <property type="entry name" value="FOS TRANSCRIPTION FACTOR-RELATED"/>
    <property type="match status" value="1"/>
</dbReference>
<evidence type="ECO:0000256" key="4">
    <source>
        <dbReference type="ARBA" id="ARBA00023125"/>
    </source>
</evidence>
<evidence type="ECO:0000313" key="11">
    <source>
        <dbReference type="Proteomes" id="UP000472275"/>
    </source>
</evidence>
<keyword evidence="3" id="KW-0805">Transcription regulation</keyword>
<dbReference type="SMART" id="SM00338">
    <property type="entry name" value="BRLZ"/>
    <property type="match status" value="1"/>
</dbReference>
<dbReference type="PROSITE" id="PS00036">
    <property type="entry name" value="BZIP_BASIC"/>
    <property type="match status" value="1"/>
</dbReference>
<dbReference type="AlphaFoldDB" id="A0A663FAN7"/>
<keyword evidence="7" id="KW-0539">Nucleus</keyword>
<dbReference type="FunFam" id="1.20.5.170:FF:000043">
    <property type="entry name" value="Basic leucine zipper transcriptional factor ATF-like"/>
    <property type="match status" value="1"/>
</dbReference>
<keyword evidence="2" id="KW-0678">Repressor</keyword>
<proteinExistence type="inferred from homology"/>
<dbReference type="GO" id="GO:0043011">
    <property type="term" value="P:myeloid dendritic cell differentiation"/>
    <property type="evidence" value="ECO:0007669"/>
    <property type="project" value="Ensembl"/>
</dbReference>
<feature type="region of interest" description="Disordered" evidence="8">
    <location>
        <begin position="1"/>
        <end position="101"/>
    </location>
</feature>
<dbReference type="Proteomes" id="UP000472275">
    <property type="component" value="Chromosome 13"/>
</dbReference>
<dbReference type="GO" id="GO:0090575">
    <property type="term" value="C:RNA polymerase II transcription regulator complex"/>
    <property type="evidence" value="ECO:0007669"/>
    <property type="project" value="Ensembl"/>
</dbReference>
<dbReference type="GeneTree" id="ENSGT00940000161120"/>
<dbReference type="Gene3D" id="1.20.5.170">
    <property type="match status" value="1"/>
</dbReference>
<dbReference type="GO" id="GO:0005730">
    <property type="term" value="C:nucleolus"/>
    <property type="evidence" value="ECO:0007669"/>
    <property type="project" value="Ensembl"/>
</dbReference>
<keyword evidence="5" id="KW-0010">Activator</keyword>
<dbReference type="InterPro" id="IPR000837">
    <property type="entry name" value="AP-1"/>
</dbReference>
<evidence type="ECO:0000259" key="9">
    <source>
        <dbReference type="PROSITE" id="PS50217"/>
    </source>
</evidence>
<dbReference type="FunCoup" id="A0A663FAN7">
    <property type="interactions" value="89"/>
</dbReference>
<name>A0A663FAN7_AQUCH</name>
<protein>
    <submittedName>
        <fullName evidence="10">Basic leucine zipper ATF-like transcription factor 3</fullName>
    </submittedName>
</protein>
<keyword evidence="11" id="KW-1185">Reference proteome</keyword>
<feature type="domain" description="BZIP" evidence="9">
    <location>
        <begin position="62"/>
        <end position="125"/>
    </location>
</feature>
<sequence>AGSRGQPDLPALPPGGNLGRRETAGPLFLQAKARVGPPGGAPGPAGPRGWGSPGDFQSHEEDDRKVRRREKNRVAAQRSRKKQTQKADKLHEEYESLEQENTSLKREIGKLTDEMKHLSEVLKDHEKICPLLHCTMNFVTVPRPDALASCLPR</sequence>
<organism evidence="10 11">
    <name type="scientific">Aquila chrysaetos chrysaetos</name>
    <dbReference type="NCBI Taxonomy" id="223781"/>
    <lineage>
        <taxon>Eukaryota</taxon>
        <taxon>Metazoa</taxon>
        <taxon>Chordata</taxon>
        <taxon>Craniata</taxon>
        <taxon>Vertebrata</taxon>
        <taxon>Euteleostomi</taxon>
        <taxon>Archelosauria</taxon>
        <taxon>Archosauria</taxon>
        <taxon>Dinosauria</taxon>
        <taxon>Saurischia</taxon>
        <taxon>Theropoda</taxon>
        <taxon>Coelurosauria</taxon>
        <taxon>Aves</taxon>
        <taxon>Neognathae</taxon>
        <taxon>Neoaves</taxon>
        <taxon>Telluraves</taxon>
        <taxon>Accipitrimorphae</taxon>
        <taxon>Accipitriformes</taxon>
        <taxon>Accipitridae</taxon>
        <taxon>Accipitrinae</taxon>
        <taxon>Aquila</taxon>
    </lineage>
</organism>
<dbReference type="Pfam" id="PF00170">
    <property type="entry name" value="bZIP_1"/>
    <property type="match status" value="1"/>
</dbReference>
<keyword evidence="6" id="KW-0804">Transcription</keyword>
<dbReference type="Ensembl" id="ENSACCT00020022870.1">
    <property type="protein sequence ID" value="ENSACCP00020021900.1"/>
    <property type="gene ID" value="ENSACCG00020015065.1"/>
</dbReference>
<dbReference type="GO" id="GO:0005829">
    <property type="term" value="C:cytosol"/>
    <property type="evidence" value="ECO:0007669"/>
    <property type="project" value="Ensembl"/>
</dbReference>
<keyword evidence="4" id="KW-0238">DNA-binding</keyword>
<dbReference type="CDD" id="cd14701">
    <property type="entry name" value="bZIP_BATF"/>
    <property type="match status" value="1"/>
</dbReference>
<evidence type="ECO:0000256" key="7">
    <source>
        <dbReference type="ARBA" id="ARBA00023242"/>
    </source>
</evidence>
<evidence type="ECO:0000256" key="8">
    <source>
        <dbReference type="SAM" id="MobiDB-lite"/>
    </source>
</evidence>
<evidence type="ECO:0000256" key="1">
    <source>
        <dbReference type="ARBA" id="ARBA00007163"/>
    </source>
</evidence>
<evidence type="ECO:0000256" key="3">
    <source>
        <dbReference type="ARBA" id="ARBA00023015"/>
    </source>
</evidence>
<dbReference type="InParanoid" id="A0A663FAN7"/>
<dbReference type="GO" id="GO:0000978">
    <property type="term" value="F:RNA polymerase II cis-regulatory region sequence-specific DNA binding"/>
    <property type="evidence" value="ECO:0007669"/>
    <property type="project" value="Ensembl"/>
</dbReference>
<dbReference type="GO" id="GO:0009615">
    <property type="term" value="P:response to virus"/>
    <property type="evidence" value="ECO:0007669"/>
    <property type="project" value="Ensembl"/>
</dbReference>
<gene>
    <name evidence="10" type="primary">BATF3</name>
</gene>
<accession>A0A663FAN7</accession>
<dbReference type="PROSITE" id="PS50217">
    <property type="entry name" value="BZIP"/>
    <property type="match status" value="1"/>
</dbReference>
<dbReference type="InterPro" id="IPR004827">
    <property type="entry name" value="bZIP"/>
</dbReference>
<reference evidence="10" key="2">
    <citation type="submission" date="2025-09" db="UniProtKB">
        <authorList>
            <consortium name="Ensembl"/>
        </authorList>
    </citation>
    <scope>IDENTIFICATION</scope>
</reference>
<evidence type="ECO:0000256" key="2">
    <source>
        <dbReference type="ARBA" id="ARBA00022491"/>
    </source>
</evidence>
<dbReference type="PRINTS" id="PR00042">
    <property type="entry name" value="LEUZIPPRFOS"/>
</dbReference>
<dbReference type="GO" id="GO:0001227">
    <property type="term" value="F:DNA-binding transcription repressor activity, RNA polymerase II-specific"/>
    <property type="evidence" value="ECO:0007669"/>
    <property type="project" value="Ensembl"/>
</dbReference>
<reference evidence="10" key="1">
    <citation type="submission" date="2025-08" db="UniProtKB">
        <authorList>
            <consortium name="Ensembl"/>
        </authorList>
    </citation>
    <scope>IDENTIFICATION</scope>
</reference>
<dbReference type="SUPFAM" id="SSF57959">
    <property type="entry name" value="Leucine zipper domain"/>
    <property type="match status" value="1"/>
</dbReference>
<evidence type="ECO:0000256" key="5">
    <source>
        <dbReference type="ARBA" id="ARBA00023159"/>
    </source>
</evidence>